<feature type="domain" description="Methyltransferase type 12" evidence="1">
    <location>
        <begin position="52"/>
        <end position="149"/>
    </location>
</feature>
<dbReference type="SUPFAM" id="SSF53335">
    <property type="entry name" value="S-adenosyl-L-methionine-dependent methyltransferases"/>
    <property type="match status" value="1"/>
</dbReference>
<dbReference type="InterPro" id="IPR029063">
    <property type="entry name" value="SAM-dependent_MTases_sf"/>
</dbReference>
<accession>A0ABP9X4A5</accession>
<protein>
    <recommendedName>
        <fullName evidence="1">Methyltransferase type 12 domain-containing protein</fullName>
    </recommendedName>
</protein>
<dbReference type="EMBL" id="BAABRU010000016">
    <property type="protein sequence ID" value="GAA5530179.1"/>
    <property type="molecule type" value="Genomic_DNA"/>
</dbReference>
<dbReference type="RefSeq" id="WP_345723774.1">
    <property type="nucleotide sequence ID" value="NZ_BAABRU010000016.1"/>
</dbReference>
<dbReference type="InterPro" id="IPR013217">
    <property type="entry name" value="Methyltransf_12"/>
</dbReference>
<reference evidence="2 3" key="1">
    <citation type="submission" date="2024-02" db="EMBL/GenBank/DDBJ databases">
        <title>Herpetosiphon gulosus NBRC 112829.</title>
        <authorList>
            <person name="Ichikawa N."/>
            <person name="Katano-Makiyama Y."/>
            <person name="Hidaka K."/>
        </authorList>
    </citation>
    <scope>NUCLEOTIDE SEQUENCE [LARGE SCALE GENOMIC DNA]</scope>
    <source>
        <strain evidence="2 3">NBRC 112829</strain>
    </source>
</reference>
<evidence type="ECO:0000259" key="1">
    <source>
        <dbReference type="Pfam" id="PF08242"/>
    </source>
</evidence>
<dbReference type="PIRSF" id="PIRSF011491">
    <property type="entry name" value="Mtase_YbcY_prd"/>
    <property type="match status" value="1"/>
</dbReference>
<proteinExistence type="predicted"/>
<dbReference type="InterPro" id="IPR016584">
    <property type="entry name" value="MeTrfase_VrtF"/>
</dbReference>
<evidence type="ECO:0000313" key="3">
    <source>
        <dbReference type="Proteomes" id="UP001428290"/>
    </source>
</evidence>
<keyword evidence="3" id="KW-1185">Reference proteome</keyword>
<dbReference type="Proteomes" id="UP001428290">
    <property type="component" value="Unassembled WGS sequence"/>
</dbReference>
<evidence type="ECO:0000313" key="2">
    <source>
        <dbReference type="EMBL" id="GAA5530179.1"/>
    </source>
</evidence>
<sequence length="215" mass="24006">MSDLPASARIYNNNLLKFYDFLVHGISDSFIWRCPKPNLVTWYRQHLGNQHLDIGPGSGLLLRETLNQQQLSKLVLLDVNPECLIQASANLSEWQPQAVRASIMQALPLTECFDSIGLGYILHCIAGTPAIKGAVLQRLAELLTPNGVLFGATILSAIEPFHSAAARRLMGIYNQRQIFANQTDTLAKLETMLQQAFQRYEIKRIGSVALFAGWR</sequence>
<dbReference type="Gene3D" id="3.40.50.150">
    <property type="entry name" value="Vaccinia Virus protein VP39"/>
    <property type="match status" value="1"/>
</dbReference>
<gene>
    <name evidence="2" type="ORF">Hgul01_03997</name>
</gene>
<comment type="caution">
    <text evidence="2">The sequence shown here is derived from an EMBL/GenBank/DDBJ whole genome shotgun (WGS) entry which is preliminary data.</text>
</comment>
<dbReference type="Pfam" id="PF08242">
    <property type="entry name" value="Methyltransf_12"/>
    <property type="match status" value="1"/>
</dbReference>
<organism evidence="2 3">
    <name type="scientific">Herpetosiphon gulosus</name>
    <dbReference type="NCBI Taxonomy" id="1973496"/>
    <lineage>
        <taxon>Bacteria</taxon>
        <taxon>Bacillati</taxon>
        <taxon>Chloroflexota</taxon>
        <taxon>Chloroflexia</taxon>
        <taxon>Herpetosiphonales</taxon>
        <taxon>Herpetosiphonaceae</taxon>
        <taxon>Herpetosiphon</taxon>
    </lineage>
</organism>
<name>A0ABP9X4A5_9CHLR</name>